<proteinExistence type="predicted"/>
<dbReference type="OMA" id="GWYWENY"/>
<feature type="domain" description="NmrA-like" evidence="1">
    <location>
        <begin position="3"/>
        <end position="258"/>
    </location>
</feature>
<dbReference type="InterPro" id="IPR008030">
    <property type="entry name" value="NmrA-like"/>
</dbReference>
<dbReference type="Gene3D" id="3.90.25.10">
    <property type="entry name" value="UDP-galactose 4-epimerase, domain 1"/>
    <property type="match status" value="1"/>
</dbReference>
<dbReference type="STRING" id="602072.A0A1R3RAD2"/>
<accession>A0A1R3RAD2</accession>
<protein>
    <recommendedName>
        <fullName evidence="1">NmrA-like domain-containing protein</fullName>
    </recommendedName>
</protein>
<evidence type="ECO:0000313" key="2">
    <source>
        <dbReference type="EMBL" id="OOF91445.1"/>
    </source>
</evidence>
<sequence>MTKIGVFPAAGGLGTSIINHLHQLNLTSDLILIARKPESLAEFAQAGATVRRADYDDPNTLKGAFDGIDVLMLISYASVEIEYRVQAHRRAIDAARDSGVQHIFYSSLAFAGEREKTSVAHVMGAHLRTEAYLARLPDISYTAIREGLYSESYPIYTSWFDIHNPAGEIAIPHSGDGPGVAWVKRDELGEATAKLVADYAKNLEGFPYLNRVLLLSGPREVSLQETVDLLGQAVGKPLRIREISVDEYVALPQHGTKHTYHGIDLSREWASAWDAIRLGETAVVSPLLREILGREPESFATTVNALAVSK</sequence>
<keyword evidence="3" id="KW-1185">Reference proteome</keyword>
<dbReference type="EMBL" id="KV907511">
    <property type="protein sequence ID" value="OOF91445.1"/>
    <property type="molecule type" value="Genomic_DNA"/>
</dbReference>
<dbReference type="VEuPathDB" id="FungiDB:ASPCADRAFT_211263"/>
<dbReference type="AlphaFoldDB" id="A0A1R3RAD2"/>
<dbReference type="OrthoDB" id="419598at2759"/>
<dbReference type="Gene3D" id="3.40.50.720">
    <property type="entry name" value="NAD(P)-binding Rossmann-like Domain"/>
    <property type="match status" value="1"/>
</dbReference>
<organism evidence="2 3">
    <name type="scientific">Aspergillus carbonarius (strain ITEM 5010)</name>
    <dbReference type="NCBI Taxonomy" id="602072"/>
    <lineage>
        <taxon>Eukaryota</taxon>
        <taxon>Fungi</taxon>
        <taxon>Dikarya</taxon>
        <taxon>Ascomycota</taxon>
        <taxon>Pezizomycotina</taxon>
        <taxon>Eurotiomycetes</taxon>
        <taxon>Eurotiomycetidae</taxon>
        <taxon>Eurotiales</taxon>
        <taxon>Aspergillaceae</taxon>
        <taxon>Aspergillus</taxon>
        <taxon>Aspergillus subgen. Circumdati</taxon>
    </lineage>
</organism>
<dbReference type="InterPro" id="IPR036291">
    <property type="entry name" value="NAD(P)-bd_dom_sf"/>
</dbReference>
<dbReference type="SUPFAM" id="SSF51735">
    <property type="entry name" value="NAD(P)-binding Rossmann-fold domains"/>
    <property type="match status" value="1"/>
</dbReference>
<name>A0A1R3RAD2_ASPC5</name>
<dbReference type="Pfam" id="PF05368">
    <property type="entry name" value="NmrA"/>
    <property type="match status" value="1"/>
</dbReference>
<dbReference type="PANTHER" id="PTHR47129">
    <property type="entry name" value="QUINONE OXIDOREDUCTASE 2"/>
    <property type="match status" value="1"/>
</dbReference>
<dbReference type="Proteomes" id="UP000188318">
    <property type="component" value="Unassembled WGS sequence"/>
</dbReference>
<evidence type="ECO:0000259" key="1">
    <source>
        <dbReference type="Pfam" id="PF05368"/>
    </source>
</evidence>
<dbReference type="InterPro" id="IPR052718">
    <property type="entry name" value="NmrA-type_oxidoreductase"/>
</dbReference>
<gene>
    <name evidence="2" type="ORF">ASPCADRAFT_211263</name>
</gene>
<reference evidence="3" key="1">
    <citation type="journal article" date="2017" name="Genome Biol.">
        <title>Comparative genomics reveals high biological diversity and specific adaptations in the industrially and medically important fungal genus Aspergillus.</title>
        <authorList>
            <person name="de Vries R.P."/>
            <person name="Riley R."/>
            <person name="Wiebenga A."/>
            <person name="Aguilar-Osorio G."/>
            <person name="Amillis S."/>
            <person name="Uchima C.A."/>
            <person name="Anderluh G."/>
            <person name="Asadollahi M."/>
            <person name="Askin M."/>
            <person name="Barry K."/>
            <person name="Battaglia E."/>
            <person name="Bayram O."/>
            <person name="Benocci T."/>
            <person name="Braus-Stromeyer S.A."/>
            <person name="Caldana C."/>
            <person name="Canovas D."/>
            <person name="Cerqueira G.C."/>
            <person name="Chen F."/>
            <person name="Chen W."/>
            <person name="Choi C."/>
            <person name="Clum A."/>
            <person name="Dos Santos R.A."/>
            <person name="Damasio A.R."/>
            <person name="Diallinas G."/>
            <person name="Emri T."/>
            <person name="Fekete E."/>
            <person name="Flipphi M."/>
            <person name="Freyberg S."/>
            <person name="Gallo A."/>
            <person name="Gournas C."/>
            <person name="Habgood R."/>
            <person name="Hainaut M."/>
            <person name="Harispe M.L."/>
            <person name="Henrissat B."/>
            <person name="Hilden K.S."/>
            <person name="Hope R."/>
            <person name="Hossain A."/>
            <person name="Karabika E."/>
            <person name="Karaffa L."/>
            <person name="Karanyi Z."/>
            <person name="Krasevec N."/>
            <person name="Kuo A."/>
            <person name="Kusch H."/>
            <person name="LaButti K."/>
            <person name="Lagendijk E.L."/>
            <person name="Lapidus A."/>
            <person name="Levasseur A."/>
            <person name="Lindquist E."/>
            <person name="Lipzen A."/>
            <person name="Logrieco A.F."/>
            <person name="MacCabe A."/>
            <person name="Maekelae M.R."/>
            <person name="Malavazi I."/>
            <person name="Melin P."/>
            <person name="Meyer V."/>
            <person name="Mielnichuk N."/>
            <person name="Miskei M."/>
            <person name="Molnar A.P."/>
            <person name="Mule G."/>
            <person name="Ngan C.Y."/>
            <person name="Orejas M."/>
            <person name="Orosz E."/>
            <person name="Ouedraogo J.P."/>
            <person name="Overkamp K.M."/>
            <person name="Park H.-S."/>
            <person name="Perrone G."/>
            <person name="Piumi F."/>
            <person name="Punt P.J."/>
            <person name="Ram A.F."/>
            <person name="Ramon A."/>
            <person name="Rauscher S."/>
            <person name="Record E."/>
            <person name="Riano-Pachon D.M."/>
            <person name="Robert V."/>
            <person name="Roehrig J."/>
            <person name="Ruller R."/>
            <person name="Salamov A."/>
            <person name="Salih N.S."/>
            <person name="Samson R.A."/>
            <person name="Sandor E."/>
            <person name="Sanguinetti M."/>
            <person name="Schuetze T."/>
            <person name="Sepcic K."/>
            <person name="Shelest E."/>
            <person name="Sherlock G."/>
            <person name="Sophianopoulou V."/>
            <person name="Squina F.M."/>
            <person name="Sun H."/>
            <person name="Susca A."/>
            <person name="Todd R.B."/>
            <person name="Tsang A."/>
            <person name="Unkles S.E."/>
            <person name="van de Wiele N."/>
            <person name="van Rossen-Uffink D."/>
            <person name="Oliveira J.V."/>
            <person name="Vesth T.C."/>
            <person name="Visser J."/>
            <person name="Yu J.-H."/>
            <person name="Zhou M."/>
            <person name="Andersen M.R."/>
            <person name="Archer D.B."/>
            <person name="Baker S.E."/>
            <person name="Benoit I."/>
            <person name="Brakhage A.A."/>
            <person name="Braus G.H."/>
            <person name="Fischer R."/>
            <person name="Frisvad J.C."/>
            <person name="Goldman G.H."/>
            <person name="Houbraken J."/>
            <person name="Oakley B."/>
            <person name="Pocsi I."/>
            <person name="Scazzocchio C."/>
            <person name="Seiboth B."/>
            <person name="vanKuyk P.A."/>
            <person name="Wortman J."/>
            <person name="Dyer P.S."/>
            <person name="Grigoriev I.V."/>
        </authorList>
    </citation>
    <scope>NUCLEOTIDE SEQUENCE [LARGE SCALE GENOMIC DNA]</scope>
    <source>
        <strain evidence="3">ITEM 5010</strain>
    </source>
</reference>
<evidence type="ECO:0000313" key="3">
    <source>
        <dbReference type="Proteomes" id="UP000188318"/>
    </source>
</evidence>
<dbReference type="PANTHER" id="PTHR47129:SF1">
    <property type="entry name" value="NMRA-LIKE DOMAIN-CONTAINING PROTEIN"/>
    <property type="match status" value="1"/>
</dbReference>